<sequence>MSETIPGHTSSAHFDHNKLYLSSDLSKVVTFFSDFQVNSIFLFVLASFFVTFLCWSERFLNYYYHKKLNYDQKQKRFKLIVMKTLSYGLLTTLRLFYMLIIMSMNSQIFIIVVTSLTTGQLIVEYIRSIPIYQQYEIPSSSETTLENSSLVRNIDNYKDELEVGSRNFVIEDIDNETNEDIEPVT</sequence>
<evidence type="ECO:0000313" key="2">
    <source>
        <dbReference type="EMBL" id="RIA86421.1"/>
    </source>
</evidence>
<reference evidence="2 3" key="1">
    <citation type="submission" date="2018-06" db="EMBL/GenBank/DDBJ databases">
        <title>Comparative genomics reveals the genomic features of Rhizophagus irregularis, R. cerebriforme, R. diaphanum and Gigaspora rosea, and their symbiotic lifestyle signature.</title>
        <authorList>
            <person name="Morin E."/>
            <person name="San Clemente H."/>
            <person name="Chen E.C.H."/>
            <person name="De La Providencia I."/>
            <person name="Hainaut M."/>
            <person name="Kuo A."/>
            <person name="Kohler A."/>
            <person name="Murat C."/>
            <person name="Tang N."/>
            <person name="Roy S."/>
            <person name="Loubradou J."/>
            <person name="Henrissat B."/>
            <person name="Grigoriev I.V."/>
            <person name="Corradi N."/>
            <person name="Roux C."/>
            <person name="Martin F.M."/>
        </authorList>
    </citation>
    <scope>NUCLEOTIDE SEQUENCE [LARGE SCALE GENOMIC DNA]</scope>
    <source>
        <strain evidence="2 3">DAOM 227022</strain>
    </source>
</reference>
<accession>A0A397SU63</accession>
<evidence type="ECO:0000313" key="3">
    <source>
        <dbReference type="Proteomes" id="UP000265703"/>
    </source>
</evidence>
<protein>
    <recommendedName>
        <fullName evidence="4">Copper transporter</fullName>
    </recommendedName>
</protein>
<comment type="caution">
    <text evidence="2">The sequence shown here is derived from an EMBL/GenBank/DDBJ whole genome shotgun (WGS) entry which is preliminary data.</text>
</comment>
<feature type="transmembrane region" description="Helical" evidence="1">
    <location>
        <begin position="80"/>
        <end position="102"/>
    </location>
</feature>
<organism evidence="2 3">
    <name type="scientific">Glomus cerebriforme</name>
    <dbReference type="NCBI Taxonomy" id="658196"/>
    <lineage>
        <taxon>Eukaryota</taxon>
        <taxon>Fungi</taxon>
        <taxon>Fungi incertae sedis</taxon>
        <taxon>Mucoromycota</taxon>
        <taxon>Glomeromycotina</taxon>
        <taxon>Glomeromycetes</taxon>
        <taxon>Glomerales</taxon>
        <taxon>Glomeraceae</taxon>
        <taxon>Glomus</taxon>
    </lineage>
</organism>
<feature type="transmembrane region" description="Helical" evidence="1">
    <location>
        <begin position="40"/>
        <end position="60"/>
    </location>
</feature>
<gene>
    <name evidence="2" type="ORF">C1645_878667</name>
</gene>
<evidence type="ECO:0008006" key="4">
    <source>
        <dbReference type="Google" id="ProtNLM"/>
    </source>
</evidence>
<proteinExistence type="predicted"/>
<keyword evidence="1" id="KW-0472">Membrane</keyword>
<keyword evidence="1" id="KW-1133">Transmembrane helix</keyword>
<evidence type="ECO:0000256" key="1">
    <source>
        <dbReference type="SAM" id="Phobius"/>
    </source>
</evidence>
<dbReference type="AlphaFoldDB" id="A0A397SU63"/>
<keyword evidence="1" id="KW-0812">Transmembrane</keyword>
<keyword evidence="3" id="KW-1185">Reference proteome</keyword>
<name>A0A397SU63_9GLOM</name>
<dbReference type="OrthoDB" id="73901at2759"/>
<dbReference type="Proteomes" id="UP000265703">
    <property type="component" value="Unassembled WGS sequence"/>
</dbReference>
<dbReference type="EMBL" id="QKYT01000364">
    <property type="protein sequence ID" value="RIA86421.1"/>
    <property type="molecule type" value="Genomic_DNA"/>
</dbReference>